<gene>
    <name evidence="1" type="ORF">Ana3638_09770</name>
</gene>
<evidence type="ECO:0000313" key="2">
    <source>
        <dbReference type="Proteomes" id="UP000464314"/>
    </source>
</evidence>
<dbReference type="EMBL" id="CP048000">
    <property type="protein sequence ID" value="QHQ61019.1"/>
    <property type="molecule type" value="Genomic_DNA"/>
</dbReference>
<proteinExistence type="predicted"/>
<reference evidence="1 2" key="1">
    <citation type="submission" date="2020-01" db="EMBL/GenBank/DDBJ databases">
        <title>Genome analysis of Anaerocolumna sp. CBA3638.</title>
        <authorList>
            <person name="Kim J."/>
            <person name="Roh S.W."/>
        </authorList>
    </citation>
    <scope>NUCLEOTIDE SEQUENCE [LARGE SCALE GENOMIC DNA]</scope>
    <source>
        <strain evidence="1 2">CBA3638</strain>
    </source>
</reference>
<evidence type="ECO:0000313" key="1">
    <source>
        <dbReference type="EMBL" id="QHQ61019.1"/>
    </source>
</evidence>
<sequence length="104" mass="11979">MFNTSYSVDFPSANSQSGILYSKLETGVIAAFNPAGKIKPLYFQYKDLYGDDNNIKIESILSSKEDHFAGLPVIVYSCMAIIQNRRLQCNLRYHVTEHYWELLY</sequence>
<dbReference type="RefSeq" id="WP_161837847.1">
    <property type="nucleotide sequence ID" value="NZ_CP048000.1"/>
</dbReference>
<name>A0A6P1TLI2_9FIRM</name>
<organism evidence="1 2">
    <name type="scientific">Anaerocolumna sedimenticola</name>
    <dbReference type="NCBI Taxonomy" id="2696063"/>
    <lineage>
        <taxon>Bacteria</taxon>
        <taxon>Bacillati</taxon>
        <taxon>Bacillota</taxon>
        <taxon>Clostridia</taxon>
        <taxon>Lachnospirales</taxon>
        <taxon>Lachnospiraceae</taxon>
        <taxon>Anaerocolumna</taxon>
    </lineage>
</organism>
<dbReference type="AlphaFoldDB" id="A0A6P1TLI2"/>
<protein>
    <submittedName>
        <fullName evidence="1">Uncharacterized protein</fullName>
    </submittedName>
</protein>
<dbReference type="Proteomes" id="UP000464314">
    <property type="component" value="Chromosome"/>
</dbReference>
<accession>A0A6P1TLI2</accession>
<keyword evidence="2" id="KW-1185">Reference proteome</keyword>
<dbReference type="KEGG" id="anr:Ana3638_09770"/>